<sequence length="52" mass="5876">MICGADQGIIIFYLYDFDKYALDMAVTQRPFLALTQPTTNVSSNTSRMLVLK</sequence>
<accession>A0A0A9B813</accession>
<proteinExistence type="predicted"/>
<dbReference type="EMBL" id="GBRH01239582">
    <property type="protein sequence ID" value="JAD58313.1"/>
    <property type="molecule type" value="Transcribed_RNA"/>
</dbReference>
<dbReference type="AlphaFoldDB" id="A0A0A9B813"/>
<name>A0A0A9B813_ARUDO</name>
<evidence type="ECO:0000313" key="1">
    <source>
        <dbReference type="EMBL" id="JAD58313.1"/>
    </source>
</evidence>
<protein>
    <submittedName>
        <fullName evidence="1">Uncharacterized protein</fullName>
    </submittedName>
</protein>
<organism evidence="1">
    <name type="scientific">Arundo donax</name>
    <name type="common">Giant reed</name>
    <name type="synonym">Donax arundinaceus</name>
    <dbReference type="NCBI Taxonomy" id="35708"/>
    <lineage>
        <taxon>Eukaryota</taxon>
        <taxon>Viridiplantae</taxon>
        <taxon>Streptophyta</taxon>
        <taxon>Embryophyta</taxon>
        <taxon>Tracheophyta</taxon>
        <taxon>Spermatophyta</taxon>
        <taxon>Magnoliopsida</taxon>
        <taxon>Liliopsida</taxon>
        <taxon>Poales</taxon>
        <taxon>Poaceae</taxon>
        <taxon>PACMAD clade</taxon>
        <taxon>Arundinoideae</taxon>
        <taxon>Arundineae</taxon>
        <taxon>Arundo</taxon>
    </lineage>
</organism>
<reference evidence="1" key="1">
    <citation type="submission" date="2014-09" db="EMBL/GenBank/DDBJ databases">
        <authorList>
            <person name="Magalhaes I.L.F."/>
            <person name="Oliveira U."/>
            <person name="Santos F.R."/>
            <person name="Vidigal T.H.D.A."/>
            <person name="Brescovit A.D."/>
            <person name="Santos A.J."/>
        </authorList>
    </citation>
    <scope>NUCLEOTIDE SEQUENCE</scope>
    <source>
        <tissue evidence="1">Shoot tissue taken approximately 20 cm above the soil surface</tissue>
    </source>
</reference>
<reference evidence="1" key="2">
    <citation type="journal article" date="2015" name="Data Brief">
        <title>Shoot transcriptome of the giant reed, Arundo donax.</title>
        <authorList>
            <person name="Barrero R.A."/>
            <person name="Guerrero F.D."/>
            <person name="Moolhuijzen P."/>
            <person name="Goolsby J.A."/>
            <person name="Tidwell J."/>
            <person name="Bellgard S.E."/>
            <person name="Bellgard M.I."/>
        </authorList>
    </citation>
    <scope>NUCLEOTIDE SEQUENCE</scope>
    <source>
        <tissue evidence="1">Shoot tissue taken approximately 20 cm above the soil surface</tissue>
    </source>
</reference>